<feature type="non-terminal residue" evidence="15">
    <location>
        <position position="288"/>
    </location>
</feature>
<evidence type="ECO:0000256" key="13">
    <source>
        <dbReference type="SAM" id="MobiDB-lite"/>
    </source>
</evidence>
<sequence>MSDVQRLEEDALRHLTAYLPPMPSSTHTDQDPSTVPQPELSHAPSSSQTTAAAAPTGLPFVTLTYAASLDSMIALAPGARTSLSGAESKAMTHYLRLRHDAILVGAVTAAVDDPGLNCRYPDATILDQPRPIIVDPNGRWKGMGKKAYQLAAEGEGQAPWVVTTSQTFEKKSRLQDIDGDYVIVDEKDADGAIEWYALLRTLFVRGIKSVMIEGGATVINSLLAQPNLVNAVIITIAPTFLGSGGVAVSPAATQTPADGGGQRTNAAWLDQPSWKQFGNDVVLCARLR</sequence>
<feature type="compositionally biased region" description="Polar residues" evidence="13">
    <location>
        <begin position="24"/>
        <end position="36"/>
    </location>
</feature>
<evidence type="ECO:0000256" key="3">
    <source>
        <dbReference type="ARBA" id="ARBA00009723"/>
    </source>
</evidence>
<dbReference type="Pfam" id="PF01872">
    <property type="entry name" value="RibD_C"/>
    <property type="match status" value="1"/>
</dbReference>
<dbReference type="GO" id="GO:0008703">
    <property type="term" value="F:5-amino-6-(5-phosphoribosylamino)uracil reductase activity"/>
    <property type="evidence" value="ECO:0007669"/>
    <property type="project" value="InterPro"/>
</dbReference>
<evidence type="ECO:0000256" key="9">
    <source>
        <dbReference type="ARBA" id="ARBA00030073"/>
    </source>
</evidence>
<comment type="function">
    <text evidence="1">Catalyzes an early step in riboflavin biosynthesis, the NADPH-dependent reduction of the ribose side chain of 2,5-diamino-6-ribosylamino-4(3H)-pyrimidinone 5'-phosphate, yielding 2,5-diamino-6-ribitylamino-4(3H)-pyrimidinone 5'-phosphate.</text>
</comment>
<evidence type="ECO:0000256" key="11">
    <source>
        <dbReference type="ARBA" id="ARBA00047550"/>
    </source>
</evidence>
<comment type="catalytic activity">
    <reaction evidence="11">
        <text>2,5-diamino-6-(1-D-ribitylamino)pyrimidin-4(3H)-one 5'-phosphate + NAD(+) = 2,5-diamino-6-(1-D-ribosylamino)pyrimidin-4(3H)-one 5'-phosphate + NADH + H(+)</text>
        <dbReference type="Rhea" id="RHEA:27274"/>
        <dbReference type="ChEBI" id="CHEBI:15378"/>
        <dbReference type="ChEBI" id="CHEBI:57540"/>
        <dbReference type="ChEBI" id="CHEBI:57945"/>
        <dbReference type="ChEBI" id="CHEBI:58890"/>
        <dbReference type="ChEBI" id="CHEBI:59545"/>
        <dbReference type="EC" id="1.1.1.302"/>
    </reaction>
</comment>
<dbReference type="Proteomes" id="UP000016931">
    <property type="component" value="Unassembled WGS sequence"/>
</dbReference>
<name>M3DAC8_SPHMS</name>
<evidence type="ECO:0000256" key="10">
    <source>
        <dbReference type="ARBA" id="ARBA00031630"/>
    </source>
</evidence>
<feature type="region of interest" description="Disordered" evidence="13">
    <location>
        <begin position="18"/>
        <end position="52"/>
    </location>
</feature>
<dbReference type="PANTHER" id="PTHR38011">
    <property type="entry name" value="DIHYDROFOLATE REDUCTASE FAMILY PROTEIN (AFU_ORTHOLOGUE AFUA_8G06820)"/>
    <property type="match status" value="1"/>
</dbReference>
<dbReference type="PANTHER" id="PTHR38011:SF7">
    <property type="entry name" value="2,5-DIAMINO-6-RIBOSYLAMINO-4(3H)-PYRIMIDINONE 5'-PHOSPHATE REDUCTASE"/>
    <property type="match status" value="1"/>
</dbReference>
<keyword evidence="8" id="KW-0560">Oxidoreductase</keyword>
<keyword evidence="6" id="KW-0686">Riboflavin biosynthesis</keyword>
<evidence type="ECO:0000256" key="5">
    <source>
        <dbReference type="ARBA" id="ARBA00015035"/>
    </source>
</evidence>
<dbReference type="InterPro" id="IPR024072">
    <property type="entry name" value="DHFR-like_dom_sf"/>
</dbReference>
<dbReference type="STRING" id="692275.M3DAC8"/>
<evidence type="ECO:0000256" key="4">
    <source>
        <dbReference type="ARBA" id="ARBA00012851"/>
    </source>
</evidence>
<protein>
    <recommendedName>
        <fullName evidence="5">2,5-diamino-6-ribosylamino-4(3H)-pyrimidinone 5'-phosphate reductase</fullName>
        <ecNumber evidence="4">1.1.1.302</ecNumber>
    </recommendedName>
    <alternativeName>
        <fullName evidence="10">2,5-diamino-6-(5-phospho-D-ribosylamino)pyrimidin-4(3H)-one reductase</fullName>
    </alternativeName>
    <alternativeName>
        <fullName evidence="9">2,5-diamino-6-ribitylamino-4(3H)-pyrimidinone 5'-phosphate synthase</fullName>
    </alternativeName>
</protein>
<keyword evidence="16" id="KW-1185">Reference proteome</keyword>
<evidence type="ECO:0000256" key="6">
    <source>
        <dbReference type="ARBA" id="ARBA00022619"/>
    </source>
</evidence>
<organism evidence="15 16">
    <name type="scientific">Sphaerulina musiva (strain SO2202)</name>
    <name type="common">Poplar stem canker fungus</name>
    <name type="synonym">Septoria musiva</name>
    <dbReference type="NCBI Taxonomy" id="692275"/>
    <lineage>
        <taxon>Eukaryota</taxon>
        <taxon>Fungi</taxon>
        <taxon>Dikarya</taxon>
        <taxon>Ascomycota</taxon>
        <taxon>Pezizomycotina</taxon>
        <taxon>Dothideomycetes</taxon>
        <taxon>Dothideomycetidae</taxon>
        <taxon>Mycosphaerellales</taxon>
        <taxon>Mycosphaerellaceae</taxon>
        <taxon>Sphaerulina</taxon>
    </lineage>
</organism>
<dbReference type="GeneID" id="27905423"/>
<comment type="catalytic activity">
    <reaction evidence="12">
        <text>2,5-diamino-6-(1-D-ribitylamino)pyrimidin-4(3H)-one 5'-phosphate + NADP(+) = 2,5-diamino-6-(1-D-ribosylamino)pyrimidin-4(3H)-one 5'-phosphate + NADPH + H(+)</text>
        <dbReference type="Rhea" id="RHEA:27278"/>
        <dbReference type="ChEBI" id="CHEBI:15378"/>
        <dbReference type="ChEBI" id="CHEBI:57783"/>
        <dbReference type="ChEBI" id="CHEBI:58349"/>
        <dbReference type="ChEBI" id="CHEBI:58890"/>
        <dbReference type="ChEBI" id="CHEBI:59545"/>
        <dbReference type="EC" id="1.1.1.302"/>
    </reaction>
</comment>
<dbReference type="EMBL" id="KB456262">
    <property type="protein sequence ID" value="EMF14824.1"/>
    <property type="molecule type" value="Genomic_DNA"/>
</dbReference>
<keyword evidence="7" id="KW-0521">NADP</keyword>
<evidence type="ECO:0000256" key="2">
    <source>
        <dbReference type="ARBA" id="ARBA00005104"/>
    </source>
</evidence>
<evidence type="ECO:0000256" key="8">
    <source>
        <dbReference type="ARBA" id="ARBA00023002"/>
    </source>
</evidence>
<dbReference type="GO" id="GO:0009231">
    <property type="term" value="P:riboflavin biosynthetic process"/>
    <property type="evidence" value="ECO:0007669"/>
    <property type="project" value="UniProtKB-KW"/>
</dbReference>
<dbReference type="RefSeq" id="XP_016762945.1">
    <property type="nucleotide sequence ID" value="XM_016908286.1"/>
</dbReference>
<comment type="similarity">
    <text evidence="3">Belongs to the HTP reductase family.</text>
</comment>
<evidence type="ECO:0000313" key="15">
    <source>
        <dbReference type="EMBL" id="EMF14824.1"/>
    </source>
</evidence>
<evidence type="ECO:0000256" key="1">
    <source>
        <dbReference type="ARBA" id="ARBA00003555"/>
    </source>
</evidence>
<evidence type="ECO:0000313" key="16">
    <source>
        <dbReference type="Proteomes" id="UP000016931"/>
    </source>
</evidence>
<dbReference type="AlphaFoldDB" id="M3DAC8"/>
<evidence type="ECO:0000256" key="7">
    <source>
        <dbReference type="ARBA" id="ARBA00022857"/>
    </source>
</evidence>
<dbReference type="InterPro" id="IPR002734">
    <property type="entry name" value="RibDG_C"/>
</dbReference>
<dbReference type="OrthoDB" id="5432at2759"/>
<dbReference type="eggNOG" id="ENOG502RZWZ">
    <property type="taxonomic scope" value="Eukaryota"/>
</dbReference>
<dbReference type="EC" id="1.1.1.302" evidence="4"/>
<dbReference type="SUPFAM" id="SSF53597">
    <property type="entry name" value="Dihydrofolate reductase-like"/>
    <property type="match status" value="1"/>
</dbReference>
<dbReference type="OMA" id="HYLRYHH"/>
<gene>
    <name evidence="15" type="ORF">SEPMUDRAFT_16908</name>
</gene>
<dbReference type="InterPro" id="IPR050765">
    <property type="entry name" value="Riboflavin_Biosynth_HTPR"/>
</dbReference>
<feature type="compositionally biased region" description="Low complexity" evidence="13">
    <location>
        <begin position="43"/>
        <end position="52"/>
    </location>
</feature>
<proteinExistence type="inferred from homology"/>
<evidence type="ECO:0000259" key="14">
    <source>
        <dbReference type="Pfam" id="PF01872"/>
    </source>
</evidence>
<feature type="domain" description="Bacterial bifunctional deaminase-reductase C-terminal" evidence="14">
    <location>
        <begin position="59"/>
        <end position="283"/>
    </location>
</feature>
<comment type="pathway">
    <text evidence="2">Cofactor biosynthesis; riboflavin biosynthesis.</text>
</comment>
<reference evidence="15 16" key="1">
    <citation type="journal article" date="2012" name="PLoS Pathog.">
        <title>Diverse lifestyles and strategies of plant pathogenesis encoded in the genomes of eighteen Dothideomycetes fungi.</title>
        <authorList>
            <person name="Ohm R.A."/>
            <person name="Feau N."/>
            <person name="Henrissat B."/>
            <person name="Schoch C.L."/>
            <person name="Horwitz B.A."/>
            <person name="Barry K.W."/>
            <person name="Condon B.J."/>
            <person name="Copeland A.C."/>
            <person name="Dhillon B."/>
            <person name="Glaser F."/>
            <person name="Hesse C.N."/>
            <person name="Kosti I."/>
            <person name="LaButti K."/>
            <person name="Lindquist E.A."/>
            <person name="Lucas S."/>
            <person name="Salamov A.A."/>
            <person name="Bradshaw R.E."/>
            <person name="Ciuffetti L."/>
            <person name="Hamelin R.C."/>
            <person name="Kema G.H.J."/>
            <person name="Lawrence C."/>
            <person name="Scott J.A."/>
            <person name="Spatafora J.W."/>
            <person name="Turgeon B.G."/>
            <person name="de Wit P.J.G.M."/>
            <person name="Zhong S."/>
            <person name="Goodwin S.B."/>
            <person name="Grigoriev I.V."/>
        </authorList>
    </citation>
    <scope>NUCLEOTIDE SEQUENCE [LARGE SCALE GENOMIC DNA]</scope>
    <source>
        <strain evidence="15 16">SO2202</strain>
    </source>
</reference>
<evidence type="ECO:0000256" key="12">
    <source>
        <dbReference type="ARBA" id="ARBA00049020"/>
    </source>
</evidence>
<dbReference type="Gene3D" id="3.40.430.10">
    <property type="entry name" value="Dihydrofolate Reductase, subunit A"/>
    <property type="match status" value="1"/>
</dbReference>
<accession>M3DAC8</accession>
<dbReference type="HOGENOM" id="CLU_036590_5_0_1"/>